<evidence type="ECO:0000256" key="3">
    <source>
        <dbReference type="ARBA" id="ARBA00009370"/>
    </source>
</evidence>
<dbReference type="GO" id="GO:0005886">
    <property type="term" value="C:plasma membrane"/>
    <property type="evidence" value="ECO:0007669"/>
    <property type="project" value="UniProtKB-SubCell"/>
</dbReference>
<dbReference type="PROSITE" id="PS00760">
    <property type="entry name" value="SPASE_I_2"/>
    <property type="match status" value="1"/>
</dbReference>
<dbReference type="Proteomes" id="UP000027822">
    <property type="component" value="Unassembled WGS sequence"/>
</dbReference>
<dbReference type="RefSeq" id="WP_034642208.1">
    <property type="nucleotide sequence ID" value="NZ_CBCSJC010000016.1"/>
</dbReference>
<keyword evidence="5 8" id="KW-0645">Protease</keyword>
<dbReference type="GO" id="GO:0004252">
    <property type="term" value="F:serine-type endopeptidase activity"/>
    <property type="evidence" value="ECO:0007669"/>
    <property type="project" value="InterPro"/>
</dbReference>
<dbReference type="STRING" id="574376.BAMA_08190"/>
<evidence type="ECO:0000256" key="4">
    <source>
        <dbReference type="ARBA" id="ARBA00013208"/>
    </source>
</evidence>
<dbReference type="InterPro" id="IPR019756">
    <property type="entry name" value="Pept_S26A_signal_pept_1_Ser-AS"/>
</dbReference>
<dbReference type="PROSITE" id="PS00501">
    <property type="entry name" value="SPASE_I_1"/>
    <property type="match status" value="1"/>
</dbReference>
<evidence type="ECO:0000256" key="9">
    <source>
        <dbReference type="RuleBase" id="RU362042"/>
    </source>
</evidence>
<dbReference type="OrthoDB" id="9802919at2"/>
<evidence type="ECO:0000256" key="6">
    <source>
        <dbReference type="ARBA" id="ARBA00022801"/>
    </source>
</evidence>
<name>A0A073JUU4_9BACI</name>
<evidence type="ECO:0000256" key="8">
    <source>
        <dbReference type="RuleBase" id="RU003993"/>
    </source>
</evidence>
<dbReference type="PANTHER" id="PTHR43390:SF1">
    <property type="entry name" value="CHLOROPLAST PROCESSING PEPTIDASE"/>
    <property type="match status" value="1"/>
</dbReference>
<dbReference type="Pfam" id="PF10502">
    <property type="entry name" value="Peptidase_S26"/>
    <property type="match status" value="1"/>
</dbReference>
<dbReference type="EMBL" id="JOTN01000019">
    <property type="protein sequence ID" value="KEK17997.1"/>
    <property type="molecule type" value="Genomic_DNA"/>
</dbReference>
<accession>A0A073JUU4</accession>
<dbReference type="Gene3D" id="2.10.109.10">
    <property type="entry name" value="Umud Fragment, subunit A"/>
    <property type="match status" value="1"/>
</dbReference>
<evidence type="ECO:0000313" key="12">
    <source>
        <dbReference type="Proteomes" id="UP000027822"/>
    </source>
</evidence>
<dbReference type="CDD" id="cd06530">
    <property type="entry name" value="S26_SPase_I"/>
    <property type="match status" value="1"/>
</dbReference>
<dbReference type="InterPro" id="IPR019533">
    <property type="entry name" value="Peptidase_S26"/>
</dbReference>
<evidence type="ECO:0000259" key="10">
    <source>
        <dbReference type="Pfam" id="PF10502"/>
    </source>
</evidence>
<feature type="active site" evidence="7">
    <location>
        <position position="40"/>
    </location>
</feature>
<gene>
    <name evidence="11" type="ORF">BAMA_08190</name>
</gene>
<organism evidence="11 12">
    <name type="scientific">Bacillus manliponensis</name>
    <dbReference type="NCBI Taxonomy" id="574376"/>
    <lineage>
        <taxon>Bacteria</taxon>
        <taxon>Bacillati</taxon>
        <taxon>Bacillota</taxon>
        <taxon>Bacilli</taxon>
        <taxon>Bacillales</taxon>
        <taxon>Bacillaceae</taxon>
        <taxon>Bacillus</taxon>
        <taxon>Bacillus cereus group</taxon>
    </lineage>
</organism>
<comment type="subcellular location">
    <subcellularLocation>
        <location evidence="2">Cell membrane</location>
        <topology evidence="2">Single-pass type II membrane protein</topology>
    </subcellularLocation>
    <subcellularLocation>
        <location evidence="9">Membrane</location>
        <topology evidence="9">Single-pass type II membrane protein</topology>
    </subcellularLocation>
</comment>
<dbReference type="GO" id="GO:0009003">
    <property type="term" value="F:signal peptidase activity"/>
    <property type="evidence" value="ECO:0007669"/>
    <property type="project" value="UniProtKB-EC"/>
</dbReference>
<evidence type="ECO:0000313" key="11">
    <source>
        <dbReference type="EMBL" id="KEK17997.1"/>
    </source>
</evidence>
<dbReference type="eggNOG" id="COG0681">
    <property type="taxonomic scope" value="Bacteria"/>
</dbReference>
<dbReference type="InterPro" id="IPR036286">
    <property type="entry name" value="LexA/Signal_pep-like_sf"/>
</dbReference>
<protein>
    <recommendedName>
        <fullName evidence="4 8">Signal peptidase I</fullName>
        <ecNumber evidence="4 8">3.4.21.89</ecNumber>
    </recommendedName>
</protein>
<feature type="domain" description="Peptidase S26" evidence="10">
    <location>
        <begin position="10"/>
        <end position="153"/>
    </location>
</feature>
<proteinExistence type="inferred from homology"/>
<dbReference type="PRINTS" id="PR00727">
    <property type="entry name" value="LEADERPTASE"/>
</dbReference>
<dbReference type="PANTHER" id="PTHR43390">
    <property type="entry name" value="SIGNAL PEPTIDASE I"/>
    <property type="match status" value="1"/>
</dbReference>
<dbReference type="NCBIfam" id="TIGR02227">
    <property type="entry name" value="sigpep_I_bact"/>
    <property type="match status" value="1"/>
</dbReference>
<dbReference type="SUPFAM" id="SSF51306">
    <property type="entry name" value="LexA/Signal peptidase"/>
    <property type="match status" value="1"/>
</dbReference>
<evidence type="ECO:0000256" key="5">
    <source>
        <dbReference type="ARBA" id="ARBA00022670"/>
    </source>
</evidence>
<dbReference type="InterPro" id="IPR000223">
    <property type="entry name" value="Pept_S26A_signal_pept_1"/>
</dbReference>
<dbReference type="GO" id="GO:0006465">
    <property type="term" value="P:signal peptide processing"/>
    <property type="evidence" value="ECO:0007669"/>
    <property type="project" value="InterPro"/>
</dbReference>
<feature type="active site" evidence="7">
    <location>
        <position position="81"/>
    </location>
</feature>
<reference evidence="11 12" key="1">
    <citation type="submission" date="2014-06" db="EMBL/GenBank/DDBJ databases">
        <title>Draft genome sequence of Bacillus manliponensis JCM 15802 (MCCC 1A00708).</title>
        <authorList>
            <person name="Lai Q."/>
            <person name="Liu Y."/>
            <person name="Shao Z."/>
        </authorList>
    </citation>
    <scope>NUCLEOTIDE SEQUENCE [LARGE SCALE GENOMIC DNA]</scope>
    <source>
        <strain evidence="11 12">JCM 15802</strain>
    </source>
</reference>
<sequence length="174" mass="19737">MEKKNKGELFSWIKSIAFALAIAFVCRTILFTPSIVQGESMMPTLENEERVFVNKIGYNLAGLDRFDIIVFEGNEGHNLVKRVIGLPGDTIEYKDDVLYVNGKAVEESYLEEYRERVAPSKLMLDFTLEQITGQKRVPDGTVFVLGDNRTNSKEQIIGKGEAVFWPLQDVRTLN</sequence>
<dbReference type="EC" id="3.4.21.89" evidence="4 8"/>
<evidence type="ECO:0000256" key="2">
    <source>
        <dbReference type="ARBA" id="ARBA00004401"/>
    </source>
</evidence>
<dbReference type="InterPro" id="IPR019757">
    <property type="entry name" value="Pept_S26A_signal_pept_1_Lys-AS"/>
</dbReference>
<evidence type="ECO:0000256" key="7">
    <source>
        <dbReference type="PIRSR" id="PIRSR600223-1"/>
    </source>
</evidence>
<comment type="caution">
    <text evidence="11">The sequence shown here is derived from an EMBL/GenBank/DDBJ whole genome shotgun (WGS) entry which is preliminary data.</text>
</comment>
<evidence type="ECO:0000256" key="1">
    <source>
        <dbReference type="ARBA" id="ARBA00000677"/>
    </source>
</evidence>
<keyword evidence="12" id="KW-1185">Reference proteome</keyword>
<comment type="catalytic activity">
    <reaction evidence="1 8">
        <text>Cleavage of hydrophobic, N-terminal signal or leader sequences from secreted and periplasmic proteins.</text>
        <dbReference type="EC" id="3.4.21.89"/>
    </reaction>
</comment>
<keyword evidence="6 8" id="KW-0378">Hydrolase</keyword>
<comment type="similarity">
    <text evidence="3 9">Belongs to the peptidase S26 family.</text>
</comment>
<dbReference type="AlphaFoldDB" id="A0A073JUU4"/>